<dbReference type="EMBL" id="MK500587">
    <property type="protein sequence ID" value="QBK92858.1"/>
    <property type="molecule type" value="Genomic_DNA"/>
</dbReference>
<dbReference type="InterPro" id="IPR009091">
    <property type="entry name" value="RCC1/BLIP-II"/>
</dbReference>
<name>A0A481ZAB4_9VIRU</name>
<protein>
    <submittedName>
        <fullName evidence="1">Regulator of chromosome condensation protein</fullName>
    </submittedName>
</protein>
<dbReference type="SUPFAM" id="SSF50985">
    <property type="entry name" value="RCC1/BLIP-II"/>
    <property type="match status" value="1"/>
</dbReference>
<sequence>MSCIFLTLTSPNKHIDREDRTYLSSEGIINLDNSGKLPIKEGFIRVITHNSKYIGLNSDRTVSLFLNFRELRYYSPDEPSFINATEIDKDIIAIKSDGTVISMLKGEMKKKDFIMFTRGLDNYDHIIGLKRSGTIEFLEPDINDNCLPKGSDYISIASGWLHIIALRSNGTICVKEFGVNDSWGLNSNTPRGNNFTAIAAYDGNSCALTNDGVIYVWGEGYKETKEFSAKDCVDIIISDRIIIGITSDEYQFICNLPMNDF</sequence>
<organism evidence="1">
    <name type="scientific">Pithovirus LCPAC401</name>
    <dbReference type="NCBI Taxonomy" id="2506595"/>
    <lineage>
        <taxon>Viruses</taxon>
        <taxon>Pithoviruses</taxon>
    </lineage>
</organism>
<dbReference type="Gene3D" id="2.130.10.30">
    <property type="entry name" value="Regulator of chromosome condensation 1/beta-lactamase-inhibitor protein II"/>
    <property type="match status" value="1"/>
</dbReference>
<evidence type="ECO:0000313" key="1">
    <source>
        <dbReference type="EMBL" id="QBK92858.1"/>
    </source>
</evidence>
<dbReference type="Pfam" id="PF13540">
    <property type="entry name" value="RCC1_2"/>
    <property type="match status" value="1"/>
</dbReference>
<gene>
    <name evidence="1" type="ORF">LCPAC401_04960</name>
</gene>
<accession>A0A481ZAB4</accession>
<proteinExistence type="predicted"/>
<reference evidence="1" key="1">
    <citation type="journal article" date="2019" name="MBio">
        <title>Virus Genomes from Deep Sea Sediments Expand the Ocean Megavirome and Support Independent Origins of Viral Gigantism.</title>
        <authorList>
            <person name="Backstrom D."/>
            <person name="Yutin N."/>
            <person name="Jorgensen S.L."/>
            <person name="Dharamshi J."/>
            <person name="Homa F."/>
            <person name="Zaremba-Niedwiedzka K."/>
            <person name="Spang A."/>
            <person name="Wolf Y.I."/>
            <person name="Koonin E.V."/>
            <person name="Ettema T.J."/>
        </authorList>
    </citation>
    <scope>NUCLEOTIDE SEQUENCE</scope>
</reference>